<evidence type="ECO:0000256" key="2">
    <source>
        <dbReference type="SAM" id="MobiDB-lite"/>
    </source>
</evidence>
<dbReference type="GO" id="GO:0070181">
    <property type="term" value="F:small ribosomal subunit rRNA binding"/>
    <property type="evidence" value="ECO:0007669"/>
    <property type="project" value="TreeGrafter"/>
</dbReference>
<organism evidence="3">
    <name type="scientific">hydrothermal vent metagenome</name>
    <dbReference type="NCBI Taxonomy" id="652676"/>
    <lineage>
        <taxon>unclassified sequences</taxon>
        <taxon>metagenomes</taxon>
        <taxon>ecological metagenomes</taxon>
    </lineage>
</organism>
<dbReference type="Gene3D" id="3.30.70.60">
    <property type="match status" value="1"/>
</dbReference>
<evidence type="ECO:0000313" key="3">
    <source>
        <dbReference type="EMBL" id="VAV93628.1"/>
    </source>
</evidence>
<keyword evidence="3" id="KW-0687">Ribonucleoprotein</keyword>
<dbReference type="InterPro" id="IPR020814">
    <property type="entry name" value="Ribosomal_S6_plastid/chlpt"/>
</dbReference>
<dbReference type="PANTHER" id="PTHR21011:SF1">
    <property type="entry name" value="SMALL RIBOSOMAL SUBUNIT PROTEIN BS6M"/>
    <property type="match status" value="1"/>
</dbReference>
<dbReference type="NCBIfam" id="TIGR00166">
    <property type="entry name" value="S6"/>
    <property type="match status" value="1"/>
</dbReference>
<protein>
    <submittedName>
        <fullName evidence="3">SSU ribosomal protein S6p</fullName>
    </submittedName>
</protein>
<accession>A0A3B0RZE5</accession>
<name>A0A3B0RZE5_9ZZZZ</name>
<dbReference type="InterPro" id="IPR014717">
    <property type="entry name" value="Transl_elong_EF1B/ribsomal_bS6"/>
</dbReference>
<dbReference type="SUPFAM" id="SSF54995">
    <property type="entry name" value="Ribosomal protein S6"/>
    <property type="match status" value="1"/>
</dbReference>
<gene>
    <name evidence="3" type="ORF">MNBD_ALPHA08-1808</name>
</gene>
<proteinExistence type="inferred from homology"/>
<reference evidence="3" key="1">
    <citation type="submission" date="2018-06" db="EMBL/GenBank/DDBJ databases">
        <authorList>
            <person name="Zhirakovskaya E."/>
        </authorList>
    </citation>
    <scope>NUCLEOTIDE SEQUENCE</scope>
</reference>
<sequence>MSLYEHIFMVRQDASNAQVESLTEQFRTVITENEGSIEKHEYWGIKPLAYKVKKNRKAHFTLMNISAPHAAVAEMERQMTLSDDVIRFLTLRVDEHEEGPSVMMRDDRPRRDTRPPRKSFDDKNKTFGDKKDEDKKGDDS</sequence>
<dbReference type="GO" id="GO:0006412">
    <property type="term" value="P:translation"/>
    <property type="evidence" value="ECO:0007669"/>
    <property type="project" value="InterPro"/>
</dbReference>
<dbReference type="EMBL" id="UOEC01000111">
    <property type="protein sequence ID" value="VAV93628.1"/>
    <property type="molecule type" value="Genomic_DNA"/>
</dbReference>
<dbReference type="Pfam" id="PF01250">
    <property type="entry name" value="Ribosomal_S6"/>
    <property type="match status" value="1"/>
</dbReference>
<dbReference type="AlphaFoldDB" id="A0A3B0RZE5"/>
<dbReference type="GO" id="GO:0022627">
    <property type="term" value="C:cytosolic small ribosomal subunit"/>
    <property type="evidence" value="ECO:0007669"/>
    <property type="project" value="TreeGrafter"/>
</dbReference>
<feature type="region of interest" description="Disordered" evidence="2">
    <location>
        <begin position="97"/>
        <end position="140"/>
    </location>
</feature>
<dbReference type="InterPro" id="IPR035980">
    <property type="entry name" value="Ribosomal_bS6_sf"/>
</dbReference>
<dbReference type="CDD" id="cd00473">
    <property type="entry name" value="bS6"/>
    <property type="match status" value="1"/>
</dbReference>
<dbReference type="PANTHER" id="PTHR21011">
    <property type="entry name" value="MITOCHONDRIAL 28S RIBOSOMAL PROTEIN S6"/>
    <property type="match status" value="1"/>
</dbReference>
<dbReference type="GO" id="GO:0003735">
    <property type="term" value="F:structural constituent of ribosome"/>
    <property type="evidence" value="ECO:0007669"/>
    <property type="project" value="InterPro"/>
</dbReference>
<comment type="similarity">
    <text evidence="1">Belongs to the bacterial ribosomal protein bS6 family.</text>
</comment>
<evidence type="ECO:0000256" key="1">
    <source>
        <dbReference type="ARBA" id="ARBA00009512"/>
    </source>
</evidence>
<dbReference type="InterPro" id="IPR000529">
    <property type="entry name" value="Ribosomal_bS6"/>
</dbReference>
<keyword evidence="3" id="KW-0689">Ribosomal protein</keyword>
<dbReference type="HAMAP" id="MF_00360">
    <property type="entry name" value="Ribosomal_bS6"/>
    <property type="match status" value="1"/>
</dbReference>